<reference evidence="4 5" key="1">
    <citation type="journal article" date="2014" name="Antonie Van Leeuwenhoek">
        <title>Hyphomonas beringensis sp. nov. and Hyphomonas chukchiensis sp. nov., isolated from surface seawater of the Bering Sea and Chukchi Sea.</title>
        <authorList>
            <person name="Li C."/>
            <person name="Lai Q."/>
            <person name="Li G."/>
            <person name="Dong C."/>
            <person name="Wang J."/>
            <person name="Liao Y."/>
            <person name="Shao Z."/>
        </authorList>
    </citation>
    <scope>NUCLEOTIDE SEQUENCE [LARGE SCALE GENOMIC DNA]</scope>
    <source>
        <strain evidence="4 5">VP2</strain>
    </source>
</reference>
<evidence type="ECO:0000256" key="1">
    <source>
        <dbReference type="ARBA" id="ARBA00010986"/>
    </source>
</evidence>
<name>A0A059FGJ6_9PROT</name>
<dbReference type="SMART" id="SM00858">
    <property type="entry name" value="SAF"/>
    <property type="match status" value="1"/>
</dbReference>
<dbReference type="GO" id="GO:0016829">
    <property type="term" value="F:lyase activity"/>
    <property type="evidence" value="ECO:0007669"/>
    <property type="project" value="UniProtKB-KW"/>
</dbReference>
<protein>
    <submittedName>
        <fullName evidence="4">D-galactarate dehydratase</fullName>
    </submittedName>
</protein>
<dbReference type="STRING" id="1280952.HJA_05867"/>
<dbReference type="InterPro" id="IPR044144">
    <property type="entry name" value="SAF_UxaA/GarD"/>
</dbReference>
<dbReference type="PATRIC" id="fig|1280952.3.peg.1164"/>
<dbReference type="Gene3D" id="2.30.130.110">
    <property type="match status" value="1"/>
</dbReference>
<organism evidence="4 5">
    <name type="scientific">Hyphomonas jannaschiana VP2</name>
    <dbReference type="NCBI Taxonomy" id="1280952"/>
    <lineage>
        <taxon>Bacteria</taxon>
        <taxon>Pseudomonadati</taxon>
        <taxon>Pseudomonadota</taxon>
        <taxon>Alphaproteobacteria</taxon>
        <taxon>Hyphomonadales</taxon>
        <taxon>Hyphomonadaceae</taxon>
        <taxon>Hyphomonas</taxon>
    </lineage>
</organism>
<feature type="domain" description="SAF" evidence="3">
    <location>
        <begin position="22"/>
        <end position="90"/>
    </location>
</feature>
<keyword evidence="2" id="KW-0456">Lyase</keyword>
<dbReference type="Pfam" id="PF08666">
    <property type="entry name" value="SAF"/>
    <property type="match status" value="1"/>
</dbReference>
<dbReference type="CDD" id="cd11613">
    <property type="entry name" value="SAF_AH_GD"/>
    <property type="match status" value="1"/>
</dbReference>
<dbReference type="Pfam" id="PF04295">
    <property type="entry name" value="GD_AH_second"/>
    <property type="match status" value="1"/>
</dbReference>
<proteinExistence type="inferred from homology"/>
<comment type="caution">
    <text evidence="4">The sequence shown here is derived from an EMBL/GenBank/DDBJ whole genome shotgun (WGS) entry which is preliminary data.</text>
</comment>
<keyword evidence="5" id="KW-1185">Reference proteome</keyword>
<dbReference type="PANTHER" id="PTHR30536:SF5">
    <property type="entry name" value="ALTRONATE DEHYDRATASE"/>
    <property type="match status" value="1"/>
</dbReference>
<dbReference type="AlphaFoldDB" id="A0A059FGJ6"/>
<dbReference type="InterPro" id="IPR048332">
    <property type="entry name" value="GD_AH_C"/>
</dbReference>
<evidence type="ECO:0000259" key="3">
    <source>
        <dbReference type="SMART" id="SM00858"/>
    </source>
</evidence>
<dbReference type="Pfam" id="PF20629">
    <property type="entry name" value="GD_AH_C"/>
    <property type="match status" value="1"/>
</dbReference>
<dbReference type="Proteomes" id="UP000024816">
    <property type="component" value="Unassembled WGS sequence"/>
</dbReference>
<dbReference type="EMBL" id="ARYJ01000003">
    <property type="protein sequence ID" value="KCZ89754.1"/>
    <property type="molecule type" value="Genomic_DNA"/>
</dbReference>
<evidence type="ECO:0000313" key="4">
    <source>
        <dbReference type="EMBL" id="KCZ89754.1"/>
    </source>
</evidence>
<dbReference type="InterPro" id="IPR013974">
    <property type="entry name" value="SAF"/>
</dbReference>
<evidence type="ECO:0000256" key="2">
    <source>
        <dbReference type="ARBA" id="ARBA00023239"/>
    </source>
</evidence>
<accession>A0A059FGJ6</accession>
<dbReference type="GO" id="GO:0019698">
    <property type="term" value="P:D-galacturonate catabolic process"/>
    <property type="evidence" value="ECO:0007669"/>
    <property type="project" value="TreeGrafter"/>
</dbReference>
<gene>
    <name evidence="4" type="ORF">HJA_05867</name>
</gene>
<sequence>MNEQSSGWDSEAPLTLLLNEADDVVIALRDIAAGEQLLEGLFARDPIQPGHKIARHAIPEGGAVRRYNSLIGRATAPIAQGEHVHTHNLDMVDFARDYDYCAEVRPTPVPQVHRTFNGFVRADGRIATRNYIGVLSSVNCSATVARAIADHFRGRLSEYPGIDGVVPLTHKRGCGLDARVEGVESLRRCIAGYAAHPNFSKVLMIGLGCEVGNLDDVLGGAEGDALVIQQTGGTAATIRAGIERVEACLEEANNVRRQPVPVSELKLALQCGGSDGYSGVSVNAALGVAVDLLVSHGGTAILSETTECYGAEHVLTRRAISRDVAEKFVSRIKWWEEFAAKNGMKINNNPSPGNKAGGLTTIAEKSLGSIAKSGTSNLMAVYEYAEFVAEKGLVFMDAPAFDPVGATAQVAGGANIMCFTTGRGSAFGCKPVPSLKLASNTALYERMRDDMDINCGTILDGQEVLEEAGERIFEEIIATASGKMTASERLGYGDEEFAPWDMGVML</sequence>
<dbReference type="InterPro" id="IPR052172">
    <property type="entry name" value="UxaA_altronate/galactarate_dh"/>
</dbReference>
<dbReference type="PANTHER" id="PTHR30536">
    <property type="entry name" value="ALTRONATE/GALACTARATE DEHYDRATASE"/>
    <property type="match status" value="1"/>
</dbReference>
<evidence type="ECO:0000313" key="5">
    <source>
        <dbReference type="Proteomes" id="UP000024816"/>
    </source>
</evidence>
<comment type="similarity">
    <text evidence="1">Belongs to the UxaA family.</text>
</comment>
<dbReference type="eggNOG" id="COG2721">
    <property type="taxonomic scope" value="Bacteria"/>
</dbReference>
<dbReference type="RefSeq" id="WP_206741679.1">
    <property type="nucleotide sequence ID" value="NZ_ARYJ01000003.1"/>
</dbReference>
<dbReference type="InterPro" id="IPR007392">
    <property type="entry name" value="GD_AH_second"/>
</dbReference>